<dbReference type="InterPro" id="IPR003593">
    <property type="entry name" value="AAA+_ATPase"/>
</dbReference>
<keyword evidence="6" id="KW-0653">Protein transport</keyword>
<dbReference type="Pfam" id="PF02874">
    <property type="entry name" value="ATP-synt_ab_N"/>
    <property type="match status" value="1"/>
</dbReference>
<dbReference type="FunFam" id="3.40.50.12240:FF:000002">
    <property type="entry name" value="Flagellum-specific ATP synthase FliI"/>
    <property type="match status" value="1"/>
</dbReference>
<keyword evidence="8" id="KW-0406">Ion transport</keyword>
<evidence type="ECO:0000256" key="2">
    <source>
        <dbReference type="ARBA" id="ARBA00022448"/>
    </source>
</evidence>
<evidence type="ECO:0000256" key="8">
    <source>
        <dbReference type="ARBA" id="ARBA00023065"/>
    </source>
</evidence>
<keyword evidence="13" id="KW-0969">Cilium</keyword>
<feature type="domain" description="AAA+ ATPase" evidence="12">
    <location>
        <begin position="157"/>
        <end position="338"/>
    </location>
</feature>
<dbReference type="Proteomes" id="UP000665181">
    <property type="component" value="Unassembled WGS sequence"/>
</dbReference>
<dbReference type="AlphaFoldDB" id="A0A8I1WE11"/>
<evidence type="ECO:0000256" key="11">
    <source>
        <dbReference type="SAM" id="MobiDB-lite"/>
    </source>
</evidence>
<dbReference type="CDD" id="cd18117">
    <property type="entry name" value="ATP-synt_flagellum-secretory_path_III_N"/>
    <property type="match status" value="1"/>
</dbReference>
<proteinExistence type="predicted"/>
<keyword evidence="3" id="KW-0963">Cytoplasm</keyword>
<dbReference type="GO" id="GO:0008564">
    <property type="term" value="F:protein-exporting ATPase activity"/>
    <property type="evidence" value="ECO:0007669"/>
    <property type="project" value="UniProtKB-EC"/>
</dbReference>
<dbReference type="Gene3D" id="3.40.50.12240">
    <property type="match status" value="1"/>
</dbReference>
<dbReference type="InterPro" id="IPR020003">
    <property type="entry name" value="ATPase_a/bsu_AS"/>
</dbReference>
<keyword evidence="13" id="KW-0282">Flagellum</keyword>
<dbReference type="GO" id="GO:0030257">
    <property type="term" value="C:type III protein secretion system complex"/>
    <property type="evidence" value="ECO:0007669"/>
    <property type="project" value="InterPro"/>
</dbReference>
<comment type="subcellular location">
    <subcellularLocation>
        <location evidence="1">Cytoplasm</location>
    </subcellularLocation>
</comment>
<keyword evidence="13" id="KW-0966">Cell projection</keyword>
<keyword evidence="7" id="KW-1278">Translocase</keyword>
<keyword evidence="4" id="KW-0547">Nucleotide-binding</keyword>
<dbReference type="NCBIfam" id="TIGR03497">
    <property type="entry name" value="FliI_clade2"/>
    <property type="match status" value="1"/>
</dbReference>
<keyword evidence="2" id="KW-0813">Transport</keyword>
<dbReference type="Pfam" id="PF18269">
    <property type="entry name" value="T3SS_ATPase_C"/>
    <property type="match status" value="1"/>
</dbReference>
<gene>
    <name evidence="13" type="primary">fliI</name>
    <name evidence="13" type="ORF">J5227_12715</name>
</gene>
<dbReference type="PROSITE" id="PS00152">
    <property type="entry name" value="ATPASE_ALPHA_BETA"/>
    <property type="match status" value="1"/>
</dbReference>
<dbReference type="SUPFAM" id="SSF52540">
    <property type="entry name" value="P-loop containing nucleoside triphosphate hydrolases"/>
    <property type="match status" value="1"/>
</dbReference>
<dbReference type="CDD" id="cd01136">
    <property type="entry name" value="ATPase_flagellum-secretory_path_III"/>
    <property type="match status" value="1"/>
</dbReference>
<dbReference type="GO" id="GO:0005737">
    <property type="term" value="C:cytoplasm"/>
    <property type="evidence" value="ECO:0007669"/>
    <property type="project" value="UniProtKB-SubCell"/>
</dbReference>
<accession>A0A8I1WE11</accession>
<dbReference type="GO" id="GO:0030254">
    <property type="term" value="P:protein secretion by the type III secretion system"/>
    <property type="evidence" value="ECO:0007669"/>
    <property type="project" value="InterPro"/>
</dbReference>
<dbReference type="RefSeq" id="WP_163189420.1">
    <property type="nucleotide sequence ID" value="NZ_JAGFPW010000010.1"/>
</dbReference>
<organism evidence="13 14">
    <name type="scientific">Bacillus subtilis</name>
    <dbReference type="NCBI Taxonomy" id="1423"/>
    <lineage>
        <taxon>Bacteria</taxon>
        <taxon>Bacillati</taxon>
        <taxon>Bacillota</taxon>
        <taxon>Bacilli</taxon>
        <taxon>Bacillales</taxon>
        <taxon>Bacillaceae</taxon>
        <taxon>Bacillus</taxon>
    </lineage>
</organism>
<dbReference type="GO" id="GO:0046933">
    <property type="term" value="F:proton-transporting ATP synthase activity, rotational mechanism"/>
    <property type="evidence" value="ECO:0007669"/>
    <property type="project" value="TreeGrafter"/>
</dbReference>
<dbReference type="InterPro" id="IPR005714">
    <property type="entry name" value="ATPase_T3SS_FliI/YscN"/>
</dbReference>
<dbReference type="GO" id="GO:0016887">
    <property type="term" value="F:ATP hydrolysis activity"/>
    <property type="evidence" value="ECO:0007669"/>
    <property type="project" value="InterPro"/>
</dbReference>
<reference evidence="13" key="1">
    <citation type="submission" date="2021-03" db="EMBL/GenBank/DDBJ databases">
        <title>Isolation of Bacillus subtilis from fermented food sample.</title>
        <authorList>
            <person name="Lakshmanan V."/>
            <person name="Athira K."/>
            <person name="Rajagopal K."/>
        </authorList>
    </citation>
    <scope>NUCLEOTIDE SEQUENCE</scope>
    <source>
        <strain evidence="13">S1</strain>
    </source>
</reference>
<protein>
    <submittedName>
        <fullName evidence="13">Flagellar protein export ATPase FliI</fullName>
    </submittedName>
</protein>
<evidence type="ECO:0000313" key="14">
    <source>
        <dbReference type="Proteomes" id="UP000665181"/>
    </source>
</evidence>
<evidence type="ECO:0000259" key="12">
    <source>
        <dbReference type="SMART" id="SM00382"/>
    </source>
</evidence>
<dbReference type="SMART" id="SM00382">
    <property type="entry name" value="AAA"/>
    <property type="match status" value="1"/>
</dbReference>
<dbReference type="InterPro" id="IPR004100">
    <property type="entry name" value="ATPase_F1/V1/A1_a/bsu_N"/>
</dbReference>
<dbReference type="InterPro" id="IPR040627">
    <property type="entry name" value="T3SS_ATPase_C"/>
</dbReference>
<evidence type="ECO:0000256" key="9">
    <source>
        <dbReference type="ARBA" id="ARBA00023310"/>
    </source>
</evidence>
<feature type="region of interest" description="Disordered" evidence="11">
    <location>
        <begin position="119"/>
        <end position="139"/>
    </location>
</feature>
<evidence type="ECO:0000256" key="6">
    <source>
        <dbReference type="ARBA" id="ARBA00022927"/>
    </source>
</evidence>
<evidence type="ECO:0000256" key="5">
    <source>
        <dbReference type="ARBA" id="ARBA00022840"/>
    </source>
</evidence>
<dbReference type="EMBL" id="JAGFPW010000010">
    <property type="protein sequence ID" value="MBO3795152.1"/>
    <property type="molecule type" value="Genomic_DNA"/>
</dbReference>
<dbReference type="PANTHER" id="PTHR15184">
    <property type="entry name" value="ATP SYNTHASE"/>
    <property type="match status" value="1"/>
</dbReference>
<name>A0A8I1WE11_BACIU</name>
<dbReference type="Pfam" id="PF00006">
    <property type="entry name" value="ATP-synt_ab"/>
    <property type="match status" value="1"/>
</dbReference>
<dbReference type="GO" id="GO:0005524">
    <property type="term" value="F:ATP binding"/>
    <property type="evidence" value="ECO:0007669"/>
    <property type="project" value="UniProtKB-KW"/>
</dbReference>
<dbReference type="GO" id="GO:0044780">
    <property type="term" value="P:bacterial-type flagellum assembly"/>
    <property type="evidence" value="ECO:0007669"/>
    <property type="project" value="InterPro"/>
</dbReference>
<comment type="caution">
    <text evidence="13">The sequence shown here is derived from an EMBL/GenBank/DDBJ whole genome shotgun (WGS) entry which is preliminary data.</text>
</comment>
<dbReference type="GO" id="GO:0071973">
    <property type="term" value="P:bacterial-type flagellum-dependent cell motility"/>
    <property type="evidence" value="ECO:0007669"/>
    <property type="project" value="InterPro"/>
</dbReference>
<keyword evidence="5" id="KW-0067">ATP-binding</keyword>
<sequence length="438" mass="47338">MKTQSLIDCIEMTDSYKRYGKVKRVIGLMIESKGPASSIGDVCLIYAKGQSGKVIKAEVVGFQEENILLMPYLEAASIAPGSIVEATGESLRVKVGTGLIGQVIDAFGEPLDGKLLPKGLSPVSTEQSPPNPMKRPPIREKMGVGVRSIDSLLTVGKGQRIGIFAGSGVGKSTLMGMIAKQTEADLNVIALVGERGREVREFIEKDLGKEGLKRSIVVVATSDQPALMRLKAAYTATAIAEYFRDKGQNVMFMMDSVTRVAMAQREIGLAAGEPPTTKGYTPSVFAILPRLLERTGANEHGTITAFYTVLVDGDDMNEPIADTVRGILDGHIVLDRALANKGQFPAVNVLKSISRVMSNISTKQHLDAANKFRELLSTYQNSEDLINIGAYKRGSSREIDEAIQFYPQLIQFLKQGTDEPALLEESVAVLTSLTGNEE</sequence>
<evidence type="ECO:0000256" key="4">
    <source>
        <dbReference type="ARBA" id="ARBA00022741"/>
    </source>
</evidence>
<evidence type="ECO:0000256" key="1">
    <source>
        <dbReference type="ARBA" id="ARBA00004496"/>
    </source>
</evidence>
<evidence type="ECO:0000313" key="13">
    <source>
        <dbReference type="EMBL" id="MBO3795152.1"/>
    </source>
</evidence>
<dbReference type="PROSITE" id="PS50176">
    <property type="entry name" value="ARM_REPEAT"/>
    <property type="match status" value="1"/>
</dbReference>
<keyword evidence="9" id="KW-0066">ATP synthesis</keyword>
<dbReference type="InterPro" id="IPR050053">
    <property type="entry name" value="ATPase_alpha/beta_chains"/>
</dbReference>
<evidence type="ECO:0000256" key="3">
    <source>
        <dbReference type="ARBA" id="ARBA00022490"/>
    </source>
</evidence>
<dbReference type="CDD" id="cd18114">
    <property type="entry name" value="ATP-synt_flagellum-secretory_path_III_C"/>
    <property type="match status" value="1"/>
</dbReference>
<evidence type="ECO:0000256" key="7">
    <source>
        <dbReference type="ARBA" id="ARBA00022967"/>
    </source>
</evidence>
<comment type="catalytic activity">
    <reaction evidence="10">
        <text>ATP + H2O + cellular proteinSide 1 = ADP + phosphate + cellular proteinSide 2.</text>
        <dbReference type="EC" id="7.4.2.8"/>
    </reaction>
</comment>
<dbReference type="PANTHER" id="PTHR15184:SF9">
    <property type="entry name" value="SPI-1 TYPE 3 SECRETION SYSTEM ATPASE"/>
    <property type="match status" value="1"/>
</dbReference>
<dbReference type="InterPro" id="IPR000194">
    <property type="entry name" value="ATPase_F1/V1/A1_a/bsu_nucl-bd"/>
</dbReference>
<dbReference type="InterPro" id="IPR027417">
    <property type="entry name" value="P-loop_NTPase"/>
</dbReference>
<dbReference type="InterPro" id="IPR000225">
    <property type="entry name" value="Armadillo"/>
</dbReference>
<evidence type="ECO:0000256" key="10">
    <source>
        <dbReference type="ARBA" id="ARBA00034006"/>
    </source>
</evidence>
<dbReference type="InterPro" id="IPR022425">
    <property type="entry name" value="FliI_clade2"/>
</dbReference>
<dbReference type="NCBIfam" id="TIGR01026">
    <property type="entry name" value="fliI_yscN"/>
    <property type="match status" value="1"/>
</dbReference>